<evidence type="ECO:0000313" key="5">
    <source>
        <dbReference type="Proteomes" id="UP001168540"/>
    </source>
</evidence>
<feature type="domain" description="Lipocalin/cytosolic fatty-acid binding" evidence="3">
    <location>
        <begin position="37"/>
        <end position="174"/>
    </location>
</feature>
<sequence>MHISRLFTTLLLAASLFTAGCSTLPPAGIHPVGNFSLTRYNGNWYEIARLDHSFERGLTDVSAGYSQNSDGSIRVLNRGYDVGSGRWKQAQGRALFNFDPQTASLKVSFFGPCYGGYHVVALDPDYRWALVAGNDRNYLWILARERQLPVEVRNALLQQARSLGFDTNQLIWVSHSRGQP</sequence>
<dbReference type="InterPro" id="IPR022271">
    <property type="entry name" value="Lipocalin_ApoD"/>
</dbReference>
<keyword evidence="2" id="KW-0998">Cell outer membrane</keyword>
<dbReference type="PIRSF" id="PIRSF036893">
    <property type="entry name" value="Lipocalin_ApoD"/>
    <property type="match status" value="1"/>
</dbReference>
<comment type="subcellular location">
    <subcellularLocation>
        <location evidence="2">Cell outer membrane</location>
    </subcellularLocation>
</comment>
<comment type="function">
    <text evidence="2">Involved in the storage or transport of lipids necessary for membrane maintenance under stressful conditions. Displays a binding preference for lysophospholipids.</text>
</comment>
<evidence type="ECO:0000313" key="4">
    <source>
        <dbReference type="EMBL" id="MDN0076822.1"/>
    </source>
</evidence>
<dbReference type="Proteomes" id="UP001168540">
    <property type="component" value="Unassembled WGS sequence"/>
</dbReference>
<dbReference type="PANTHER" id="PTHR10612">
    <property type="entry name" value="APOLIPOPROTEIN D"/>
    <property type="match status" value="1"/>
</dbReference>
<feature type="signal peptide" evidence="2">
    <location>
        <begin position="1"/>
        <end position="19"/>
    </location>
</feature>
<dbReference type="CDD" id="cd19438">
    <property type="entry name" value="lipocalin_Blc-like"/>
    <property type="match status" value="1"/>
</dbReference>
<dbReference type="PROSITE" id="PS51257">
    <property type="entry name" value="PROKAR_LIPOPROTEIN"/>
    <property type="match status" value="1"/>
</dbReference>
<keyword evidence="2" id="KW-0732">Signal</keyword>
<dbReference type="InterPro" id="IPR012674">
    <property type="entry name" value="Calycin"/>
</dbReference>
<dbReference type="InterPro" id="IPR002446">
    <property type="entry name" value="Lipocalin_bac"/>
</dbReference>
<evidence type="ECO:0000256" key="1">
    <source>
        <dbReference type="ARBA" id="ARBA00006889"/>
    </source>
</evidence>
<dbReference type="SUPFAM" id="SSF50814">
    <property type="entry name" value="Lipocalins"/>
    <property type="match status" value="1"/>
</dbReference>
<dbReference type="InterPro" id="IPR000566">
    <property type="entry name" value="Lipocln_cytosolic_FA-bd_dom"/>
</dbReference>
<dbReference type="InterPro" id="IPR047202">
    <property type="entry name" value="Lipocalin_Blc-like_dom"/>
</dbReference>
<proteinExistence type="inferred from homology"/>
<organism evidence="4 5">
    <name type="scientific">Crenobacter oryzisoli</name>
    <dbReference type="NCBI Taxonomy" id="3056844"/>
    <lineage>
        <taxon>Bacteria</taxon>
        <taxon>Pseudomonadati</taxon>
        <taxon>Pseudomonadota</taxon>
        <taxon>Betaproteobacteria</taxon>
        <taxon>Neisseriales</taxon>
        <taxon>Neisseriaceae</taxon>
        <taxon>Crenobacter</taxon>
    </lineage>
</organism>
<comment type="caution">
    <text evidence="4">The sequence shown here is derived from an EMBL/GenBank/DDBJ whole genome shotgun (WGS) entry which is preliminary data.</text>
</comment>
<dbReference type="PRINTS" id="PR01171">
    <property type="entry name" value="BCTLIPOCALIN"/>
</dbReference>
<dbReference type="EMBL" id="JAUEDK010000043">
    <property type="protein sequence ID" value="MDN0076822.1"/>
    <property type="molecule type" value="Genomic_DNA"/>
</dbReference>
<gene>
    <name evidence="4" type="ORF">QU481_18400</name>
</gene>
<comment type="subunit">
    <text evidence="2">Homodimer.</text>
</comment>
<dbReference type="PANTHER" id="PTHR10612:SF34">
    <property type="entry name" value="APOLIPOPROTEIN D"/>
    <property type="match status" value="1"/>
</dbReference>
<comment type="similarity">
    <text evidence="1 2">Belongs to the calycin superfamily. Lipocalin family.</text>
</comment>
<keyword evidence="2" id="KW-0472">Membrane</keyword>
<dbReference type="Gene3D" id="2.40.128.20">
    <property type="match status" value="1"/>
</dbReference>
<name>A0ABT7XSQ7_9NEIS</name>
<accession>A0ABT7XSQ7</accession>
<feature type="chain" id="PRO_5045015280" description="Outer membrane lipoprotein Blc" evidence="2">
    <location>
        <begin position="20"/>
        <end position="180"/>
    </location>
</feature>
<keyword evidence="2" id="KW-0446">Lipid-binding</keyword>
<reference evidence="4" key="1">
    <citation type="submission" date="2023-06" db="EMBL/GenBank/DDBJ databases">
        <authorList>
            <person name="Zhang S."/>
        </authorList>
    </citation>
    <scope>NUCLEOTIDE SEQUENCE</scope>
    <source>
        <strain evidence="4">SG2303</strain>
    </source>
</reference>
<dbReference type="RefSeq" id="WP_289831458.1">
    <property type="nucleotide sequence ID" value="NZ_JAUEDK010000043.1"/>
</dbReference>
<protein>
    <recommendedName>
        <fullName evidence="2">Outer membrane lipoprotein Blc</fullName>
    </recommendedName>
</protein>
<dbReference type="Pfam" id="PF08212">
    <property type="entry name" value="Lipocalin_2"/>
    <property type="match status" value="1"/>
</dbReference>
<dbReference type="PROSITE" id="PS00213">
    <property type="entry name" value="LIPOCALIN"/>
    <property type="match status" value="1"/>
</dbReference>
<evidence type="ECO:0000259" key="3">
    <source>
        <dbReference type="Pfam" id="PF08212"/>
    </source>
</evidence>
<dbReference type="InterPro" id="IPR022272">
    <property type="entry name" value="Lipocalin_CS"/>
</dbReference>
<keyword evidence="2" id="KW-0449">Lipoprotein</keyword>
<evidence type="ECO:0000256" key="2">
    <source>
        <dbReference type="PIRNR" id="PIRNR036893"/>
    </source>
</evidence>
<keyword evidence="5" id="KW-1185">Reference proteome</keyword>